<dbReference type="InterPro" id="IPR016174">
    <property type="entry name" value="Di-haem_cyt_TM"/>
</dbReference>
<comment type="subcellular location">
    <subcellularLocation>
        <location evidence="2">Cell membrane</location>
        <topology evidence="2">Multi-pass membrane protein</topology>
    </subcellularLocation>
</comment>
<evidence type="ECO:0000256" key="7">
    <source>
        <dbReference type="ARBA" id="ARBA00022723"/>
    </source>
</evidence>
<evidence type="ECO:0000256" key="10">
    <source>
        <dbReference type="ARBA" id="ARBA00023004"/>
    </source>
</evidence>
<evidence type="ECO:0000259" key="14">
    <source>
        <dbReference type="Pfam" id="PF01292"/>
    </source>
</evidence>
<dbReference type="EMBL" id="LJYG01000047">
    <property type="protein sequence ID" value="KRQ14586.1"/>
    <property type="molecule type" value="Genomic_DNA"/>
</dbReference>
<dbReference type="GO" id="GO:0005886">
    <property type="term" value="C:plasma membrane"/>
    <property type="evidence" value="ECO:0007669"/>
    <property type="project" value="UniProtKB-SubCell"/>
</dbReference>
<name>A0A0R3DXI0_9BRAD</name>
<sequence length="176" mass="19662">MMRHLQYGTPAKVFHWCIVALLAVQYPIGWLMPDIHRGMSPGAGMTFHISIGIAILVLTALRLVWRLAHPVAPESSLPAWQRLSSEVVHWLLYALVLATTISGWLFASFRGWPVSFFYLVPLPMLASDNAAAGRTIDGLHQAMEWALLVTIVVHVAAALAHIFIYRDRVMQRMLPG</sequence>
<feature type="transmembrane region" description="Helical" evidence="13">
    <location>
        <begin position="13"/>
        <end position="33"/>
    </location>
</feature>
<reference evidence="15 16" key="1">
    <citation type="submission" date="2015-09" db="EMBL/GenBank/DDBJ databases">
        <title>Draft Genome Sequence of Bradyrhizobium manausense Strain BR 3351T, a Novel Symbiotic Nitrogen-Fixing Alphaproteobacterium Isolated from Brazilian Amazon Rain Forest.</title>
        <authorList>
            <person name="De Araujo J.L."/>
            <person name="Zilli J.E."/>
        </authorList>
    </citation>
    <scope>NUCLEOTIDE SEQUENCE [LARGE SCALE GENOMIC DNA]</scope>
    <source>
        <strain evidence="15 16">BR3351</strain>
    </source>
</reference>
<evidence type="ECO:0000256" key="12">
    <source>
        <dbReference type="ARBA" id="ARBA00037975"/>
    </source>
</evidence>
<keyword evidence="8" id="KW-0249">Electron transport</keyword>
<proteinExistence type="inferred from homology"/>
<evidence type="ECO:0000256" key="13">
    <source>
        <dbReference type="SAM" id="Phobius"/>
    </source>
</evidence>
<feature type="transmembrane region" description="Helical" evidence="13">
    <location>
        <begin position="145"/>
        <end position="165"/>
    </location>
</feature>
<keyword evidence="16" id="KW-1185">Reference proteome</keyword>
<keyword evidence="4" id="KW-1003">Cell membrane</keyword>
<dbReference type="InterPro" id="IPR011577">
    <property type="entry name" value="Cyt_b561_bac/Ni-Hgenase"/>
</dbReference>
<dbReference type="PANTHER" id="PTHR30529">
    <property type="entry name" value="CYTOCHROME B561"/>
    <property type="match status" value="1"/>
</dbReference>
<comment type="cofactor">
    <cofactor evidence="1">
        <name>heme b</name>
        <dbReference type="ChEBI" id="CHEBI:60344"/>
    </cofactor>
</comment>
<comment type="caution">
    <text evidence="15">The sequence shown here is derived from an EMBL/GenBank/DDBJ whole genome shotgun (WGS) entry which is preliminary data.</text>
</comment>
<feature type="transmembrane region" description="Helical" evidence="13">
    <location>
        <begin position="87"/>
        <end position="107"/>
    </location>
</feature>
<evidence type="ECO:0000256" key="9">
    <source>
        <dbReference type="ARBA" id="ARBA00022989"/>
    </source>
</evidence>
<dbReference type="AlphaFoldDB" id="A0A0R3DXI0"/>
<dbReference type="RefSeq" id="WP_057746248.1">
    <property type="nucleotide sequence ID" value="NZ_LJYG01000047.1"/>
</dbReference>
<evidence type="ECO:0000313" key="15">
    <source>
        <dbReference type="EMBL" id="KRQ14586.1"/>
    </source>
</evidence>
<keyword evidence="9 13" id="KW-1133">Transmembrane helix</keyword>
<dbReference type="STRING" id="989370.AOQ71_11835"/>
<evidence type="ECO:0000256" key="1">
    <source>
        <dbReference type="ARBA" id="ARBA00001970"/>
    </source>
</evidence>
<dbReference type="GO" id="GO:0046872">
    <property type="term" value="F:metal ion binding"/>
    <property type="evidence" value="ECO:0007669"/>
    <property type="project" value="UniProtKB-KW"/>
</dbReference>
<feature type="transmembrane region" description="Helical" evidence="13">
    <location>
        <begin position="45"/>
        <end position="67"/>
    </location>
</feature>
<dbReference type="SUPFAM" id="SSF81342">
    <property type="entry name" value="Transmembrane di-heme cytochromes"/>
    <property type="match status" value="1"/>
</dbReference>
<dbReference type="GO" id="GO:0009055">
    <property type="term" value="F:electron transfer activity"/>
    <property type="evidence" value="ECO:0007669"/>
    <property type="project" value="InterPro"/>
</dbReference>
<evidence type="ECO:0000256" key="2">
    <source>
        <dbReference type="ARBA" id="ARBA00004651"/>
    </source>
</evidence>
<evidence type="ECO:0000256" key="11">
    <source>
        <dbReference type="ARBA" id="ARBA00023136"/>
    </source>
</evidence>
<gene>
    <name evidence="15" type="ORF">AOQ71_11835</name>
</gene>
<evidence type="ECO:0000313" key="16">
    <source>
        <dbReference type="Proteomes" id="UP000051936"/>
    </source>
</evidence>
<comment type="similarity">
    <text evidence="12">Belongs to the cytochrome b561 family.</text>
</comment>
<dbReference type="InterPro" id="IPR052168">
    <property type="entry name" value="Cytochrome_b561_oxidase"/>
</dbReference>
<dbReference type="GO" id="GO:0020037">
    <property type="term" value="F:heme binding"/>
    <property type="evidence" value="ECO:0007669"/>
    <property type="project" value="TreeGrafter"/>
</dbReference>
<feature type="domain" description="Cytochrome b561 bacterial/Ni-hydrogenase" evidence="14">
    <location>
        <begin position="7"/>
        <end position="176"/>
    </location>
</feature>
<evidence type="ECO:0000256" key="6">
    <source>
        <dbReference type="ARBA" id="ARBA00022692"/>
    </source>
</evidence>
<evidence type="ECO:0000256" key="5">
    <source>
        <dbReference type="ARBA" id="ARBA00022617"/>
    </source>
</evidence>
<evidence type="ECO:0000256" key="3">
    <source>
        <dbReference type="ARBA" id="ARBA00022448"/>
    </source>
</evidence>
<accession>A0A0R3DXI0</accession>
<keyword evidence="7" id="KW-0479">Metal-binding</keyword>
<keyword evidence="6 13" id="KW-0812">Transmembrane</keyword>
<keyword evidence="5" id="KW-0349">Heme</keyword>
<keyword evidence="10" id="KW-0408">Iron</keyword>
<keyword evidence="11 13" id="KW-0472">Membrane</keyword>
<dbReference type="Proteomes" id="UP000051936">
    <property type="component" value="Unassembled WGS sequence"/>
</dbReference>
<dbReference type="GO" id="GO:0022904">
    <property type="term" value="P:respiratory electron transport chain"/>
    <property type="evidence" value="ECO:0007669"/>
    <property type="project" value="InterPro"/>
</dbReference>
<keyword evidence="3" id="KW-0813">Transport</keyword>
<evidence type="ECO:0000256" key="4">
    <source>
        <dbReference type="ARBA" id="ARBA00022475"/>
    </source>
</evidence>
<dbReference type="PANTHER" id="PTHR30529:SF1">
    <property type="entry name" value="CYTOCHROME B561 HOMOLOG 2"/>
    <property type="match status" value="1"/>
</dbReference>
<dbReference type="Pfam" id="PF01292">
    <property type="entry name" value="Ni_hydr_CYTB"/>
    <property type="match status" value="1"/>
</dbReference>
<dbReference type="OrthoDB" id="1247465at2"/>
<protein>
    <submittedName>
        <fullName evidence="15">Cytochrome B</fullName>
    </submittedName>
</protein>
<evidence type="ECO:0000256" key="8">
    <source>
        <dbReference type="ARBA" id="ARBA00022982"/>
    </source>
</evidence>
<organism evidence="15 16">
    <name type="scientific">Bradyrhizobium manausense</name>
    <dbReference type="NCBI Taxonomy" id="989370"/>
    <lineage>
        <taxon>Bacteria</taxon>
        <taxon>Pseudomonadati</taxon>
        <taxon>Pseudomonadota</taxon>
        <taxon>Alphaproteobacteria</taxon>
        <taxon>Hyphomicrobiales</taxon>
        <taxon>Nitrobacteraceae</taxon>
        <taxon>Bradyrhizobium</taxon>
    </lineage>
</organism>